<evidence type="ECO:0000256" key="2">
    <source>
        <dbReference type="SAM" id="Phobius"/>
    </source>
</evidence>
<organism evidence="3 4">
    <name type="scientific">Phytophthora pseudosyringae</name>
    <dbReference type="NCBI Taxonomy" id="221518"/>
    <lineage>
        <taxon>Eukaryota</taxon>
        <taxon>Sar</taxon>
        <taxon>Stramenopiles</taxon>
        <taxon>Oomycota</taxon>
        <taxon>Peronosporomycetes</taxon>
        <taxon>Peronosporales</taxon>
        <taxon>Peronosporaceae</taxon>
        <taxon>Phytophthora</taxon>
    </lineage>
</organism>
<proteinExistence type="predicted"/>
<evidence type="ECO:0000256" key="1">
    <source>
        <dbReference type="SAM" id="Coils"/>
    </source>
</evidence>
<dbReference type="AlphaFoldDB" id="A0A8T1WAE3"/>
<evidence type="ECO:0000313" key="4">
    <source>
        <dbReference type="Proteomes" id="UP000694044"/>
    </source>
</evidence>
<keyword evidence="4" id="KW-1185">Reference proteome</keyword>
<keyword evidence="2" id="KW-1133">Transmembrane helix</keyword>
<gene>
    <name evidence="3" type="ORF">PHYPSEUDO_008413</name>
</gene>
<accession>A0A8T1WAE3</accession>
<evidence type="ECO:0008006" key="5">
    <source>
        <dbReference type="Google" id="ProtNLM"/>
    </source>
</evidence>
<reference evidence="3" key="1">
    <citation type="submission" date="2021-02" db="EMBL/GenBank/DDBJ databases">
        <authorList>
            <person name="Palmer J.M."/>
        </authorList>
    </citation>
    <scope>NUCLEOTIDE SEQUENCE</scope>
    <source>
        <strain evidence="3">SCRP734</strain>
    </source>
</reference>
<dbReference type="EMBL" id="JAGDFM010000034">
    <property type="protein sequence ID" value="KAG7390275.1"/>
    <property type="molecule type" value="Genomic_DNA"/>
</dbReference>
<feature type="transmembrane region" description="Helical" evidence="2">
    <location>
        <begin position="48"/>
        <end position="71"/>
    </location>
</feature>
<dbReference type="Proteomes" id="UP000694044">
    <property type="component" value="Unassembled WGS sequence"/>
</dbReference>
<dbReference type="OrthoDB" id="73014at2759"/>
<protein>
    <recommendedName>
        <fullName evidence="5">TonB-dependent receptor protein</fullName>
    </recommendedName>
</protein>
<keyword evidence="1" id="KW-0175">Coiled coil</keyword>
<comment type="caution">
    <text evidence="3">The sequence shown here is derived from an EMBL/GenBank/DDBJ whole genome shotgun (WGS) entry which is preliminary data.</text>
</comment>
<evidence type="ECO:0000313" key="3">
    <source>
        <dbReference type="EMBL" id="KAG7390275.1"/>
    </source>
</evidence>
<feature type="coiled-coil region" evidence="1">
    <location>
        <begin position="218"/>
        <end position="265"/>
    </location>
</feature>
<name>A0A8T1WAE3_9STRA</name>
<keyword evidence="2" id="KW-0812">Transmembrane</keyword>
<sequence length="275" mass="30243">MMLVRSMLRSRAALQRGSPRLFSTAAAPASTAAAASAAKPKGPPFARYFWYTTGIMLGIPGVIGAVFVYNLQTDDEFYNHFNGRYPDLVDAINEYVPLNESLLELAKREDIGPIGSTEDLINETVTVVAELQSGEKVRVEVAGSASQQEIEALALKQSAQPENDRVVAITFAEEGDVQEQESKQVAPTAQEAWPPAPRVMWGSAAAAQKKNKKPADSVNELRLQIEEIRAQQAALEEAKYAGRDIDEADEEIAALEARKIALKEQLPRKRFLWIF</sequence>
<keyword evidence="2" id="KW-0472">Membrane</keyword>